<evidence type="ECO:0000313" key="1">
    <source>
        <dbReference type="EMBL" id="KAI9921892.1"/>
    </source>
</evidence>
<proteinExistence type="predicted"/>
<dbReference type="Proteomes" id="UP001163321">
    <property type="component" value="Chromosome 1"/>
</dbReference>
<dbReference type="EMBL" id="CM047580">
    <property type="protein sequence ID" value="KAI9921892.1"/>
    <property type="molecule type" value="Genomic_DNA"/>
</dbReference>
<name>A0ACC0WT01_9STRA</name>
<comment type="caution">
    <text evidence="1">The sequence shown here is derived from an EMBL/GenBank/DDBJ whole genome shotgun (WGS) entry which is preliminary data.</text>
</comment>
<evidence type="ECO:0000313" key="2">
    <source>
        <dbReference type="Proteomes" id="UP001163321"/>
    </source>
</evidence>
<accession>A0ACC0WT01</accession>
<gene>
    <name evidence="1" type="ORF">PsorP6_001475</name>
</gene>
<reference evidence="1 2" key="1">
    <citation type="journal article" date="2022" name="bioRxiv">
        <title>The genome of the oomycete Peronosclerospora sorghi, a cosmopolitan pathogen of maize and sorghum, is inflated with dispersed pseudogenes.</title>
        <authorList>
            <person name="Fletcher K."/>
            <person name="Martin F."/>
            <person name="Isakeit T."/>
            <person name="Cavanaugh K."/>
            <person name="Magill C."/>
            <person name="Michelmore R."/>
        </authorList>
    </citation>
    <scope>NUCLEOTIDE SEQUENCE [LARGE SCALE GENOMIC DNA]</scope>
    <source>
        <strain evidence="1">P6</strain>
    </source>
</reference>
<keyword evidence="2" id="KW-1185">Reference proteome</keyword>
<sequence>MGDASRSGPTCWPQRAERSCVRLEKSCVASKRDALSKLLSLEMGKIYVEGFGEVQEAVDICDYAVVSVVRSVDQCSRHFMMERYNPLKGHVGLGTAFNFPCAVLFWTAALSMVWRFKSPLSHIRFHRWRAPRLLPTCWSVTVNILV</sequence>
<protein>
    <submittedName>
        <fullName evidence="1">Uncharacterized protein</fullName>
    </submittedName>
</protein>
<organism evidence="1 2">
    <name type="scientific">Peronosclerospora sorghi</name>
    <dbReference type="NCBI Taxonomy" id="230839"/>
    <lineage>
        <taxon>Eukaryota</taxon>
        <taxon>Sar</taxon>
        <taxon>Stramenopiles</taxon>
        <taxon>Oomycota</taxon>
        <taxon>Peronosporomycetes</taxon>
        <taxon>Peronosporales</taxon>
        <taxon>Peronosporaceae</taxon>
        <taxon>Peronosclerospora</taxon>
    </lineage>
</organism>